<sequence>MLDRREELVSAQVKITQPGEIALYLRAFEQPRSMAVYGAEARALIVRAIDALG</sequence>
<keyword evidence="2" id="KW-1185">Reference proteome</keyword>
<name>A0A918HZK3_9ACTN</name>
<proteinExistence type="predicted"/>
<protein>
    <submittedName>
        <fullName evidence="1">Uncharacterized protein</fullName>
    </submittedName>
</protein>
<dbReference type="Proteomes" id="UP000636661">
    <property type="component" value="Unassembled WGS sequence"/>
</dbReference>
<organism evidence="1 2">
    <name type="scientific">Streptomyces lavendofoliae</name>
    <dbReference type="NCBI Taxonomy" id="67314"/>
    <lineage>
        <taxon>Bacteria</taxon>
        <taxon>Bacillati</taxon>
        <taxon>Actinomycetota</taxon>
        <taxon>Actinomycetes</taxon>
        <taxon>Kitasatosporales</taxon>
        <taxon>Streptomycetaceae</taxon>
        <taxon>Streptomyces</taxon>
    </lineage>
</organism>
<dbReference type="AlphaFoldDB" id="A0A918HZK3"/>
<evidence type="ECO:0000313" key="1">
    <source>
        <dbReference type="EMBL" id="GGU50472.1"/>
    </source>
</evidence>
<accession>A0A918HZK3</accession>
<dbReference type="EMBL" id="BMTP01000011">
    <property type="protein sequence ID" value="GGU50472.1"/>
    <property type="molecule type" value="Genomic_DNA"/>
</dbReference>
<comment type="caution">
    <text evidence="1">The sequence shown here is derived from an EMBL/GenBank/DDBJ whole genome shotgun (WGS) entry which is preliminary data.</text>
</comment>
<evidence type="ECO:0000313" key="2">
    <source>
        <dbReference type="Proteomes" id="UP000636661"/>
    </source>
</evidence>
<reference evidence="1" key="1">
    <citation type="journal article" date="2014" name="Int. J. Syst. Evol. Microbiol.">
        <title>Complete genome sequence of Corynebacterium casei LMG S-19264T (=DSM 44701T), isolated from a smear-ripened cheese.</title>
        <authorList>
            <consortium name="US DOE Joint Genome Institute (JGI-PGF)"/>
            <person name="Walter F."/>
            <person name="Albersmeier A."/>
            <person name="Kalinowski J."/>
            <person name="Ruckert C."/>
        </authorList>
    </citation>
    <scope>NUCLEOTIDE SEQUENCE</scope>
    <source>
        <strain evidence="1">JCM 4391</strain>
    </source>
</reference>
<reference evidence="1" key="2">
    <citation type="submission" date="2020-09" db="EMBL/GenBank/DDBJ databases">
        <authorList>
            <person name="Sun Q."/>
            <person name="Ohkuma M."/>
        </authorList>
    </citation>
    <scope>NUCLEOTIDE SEQUENCE</scope>
    <source>
        <strain evidence="1">JCM 4391</strain>
    </source>
</reference>
<gene>
    <name evidence="1" type="ORF">GCM10010274_44000</name>
</gene>